<evidence type="ECO:0000313" key="1">
    <source>
        <dbReference type="EMBL" id="KAJ1148756.1"/>
    </source>
</evidence>
<keyword evidence="2" id="KW-1185">Reference proteome</keyword>
<dbReference type="AlphaFoldDB" id="A0AAV7R8E6"/>
<protein>
    <recommendedName>
        <fullName evidence="3">Secreted protein</fullName>
    </recommendedName>
</protein>
<reference evidence="1" key="1">
    <citation type="journal article" date="2022" name="bioRxiv">
        <title>Sequencing and chromosome-scale assembly of the giantPleurodeles waltlgenome.</title>
        <authorList>
            <person name="Brown T."/>
            <person name="Elewa A."/>
            <person name="Iarovenko S."/>
            <person name="Subramanian E."/>
            <person name="Araus A.J."/>
            <person name="Petzold A."/>
            <person name="Susuki M."/>
            <person name="Suzuki K.-i.T."/>
            <person name="Hayashi T."/>
            <person name="Toyoda A."/>
            <person name="Oliveira C."/>
            <person name="Osipova E."/>
            <person name="Leigh N.D."/>
            <person name="Simon A."/>
            <person name="Yun M.H."/>
        </authorList>
    </citation>
    <scope>NUCLEOTIDE SEQUENCE</scope>
    <source>
        <strain evidence="1">20211129_DDA</strain>
        <tissue evidence="1">Liver</tissue>
    </source>
</reference>
<comment type="caution">
    <text evidence="1">The sequence shown here is derived from an EMBL/GenBank/DDBJ whole genome shotgun (WGS) entry which is preliminary data.</text>
</comment>
<gene>
    <name evidence="1" type="ORF">NDU88_001582</name>
</gene>
<accession>A0AAV7R8E6</accession>
<organism evidence="1 2">
    <name type="scientific">Pleurodeles waltl</name>
    <name type="common">Iberian ribbed newt</name>
    <dbReference type="NCBI Taxonomy" id="8319"/>
    <lineage>
        <taxon>Eukaryota</taxon>
        <taxon>Metazoa</taxon>
        <taxon>Chordata</taxon>
        <taxon>Craniata</taxon>
        <taxon>Vertebrata</taxon>
        <taxon>Euteleostomi</taxon>
        <taxon>Amphibia</taxon>
        <taxon>Batrachia</taxon>
        <taxon>Caudata</taxon>
        <taxon>Salamandroidea</taxon>
        <taxon>Salamandridae</taxon>
        <taxon>Pleurodelinae</taxon>
        <taxon>Pleurodeles</taxon>
    </lineage>
</organism>
<proteinExistence type="predicted"/>
<evidence type="ECO:0008006" key="3">
    <source>
        <dbReference type="Google" id="ProtNLM"/>
    </source>
</evidence>
<sequence length="99" mass="10970">MMSASKRLALRRRQGPHTLVLLCSSCQDSAKENDTKQHLWLRSGSGAELVTSTSIITEGSARPLTVVHTQAPSLRFKYSALSRVCIDFMCKFQSNTRGL</sequence>
<evidence type="ECO:0000313" key="2">
    <source>
        <dbReference type="Proteomes" id="UP001066276"/>
    </source>
</evidence>
<dbReference type="Proteomes" id="UP001066276">
    <property type="component" value="Chromosome 5"/>
</dbReference>
<name>A0AAV7R8E6_PLEWA</name>
<dbReference type="EMBL" id="JANPWB010000009">
    <property type="protein sequence ID" value="KAJ1148756.1"/>
    <property type="molecule type" value="Genomic_DNA"/>
</dbReference>